<proteinExistence type="inferred from homology"/>
<evidence type="ECO:0000313" key="7">
    <source>
        <dbReference type="EMBL" id="XBX81026.1"/>
    </source>
</evidence>
<feature type="transmembrane region" description="Helical" evidence="6">
    <location>
        <begin position="157"/>
        <end position="174"/>
    </location>
</feature>
<dbReference type="PANTHER" id="PTHR31885:SF6">
    <property type="entry name" value="GH04784P"/>
    <property type="match status" value="1"/>
</dbReference>
<dbReference type="GO" id="GO:0016020">
    <property type="term" value="C:membrane"/>
    <property type="evidence" value="ECO:0007669"/>
    <property type="project" value="UniProtKB-SubCell"/>
</dbReference>
<reference evidence="7" key="1">
    <citation type="submission" date="2024-05" db="EMBL/GenBank/DDBJ databases">
        <authorList>
            <person name="Yu L."/>
        </authorList>
    </citation>
    <scope>NUCLEOTIDE SEQUENCE</scope>
    <source>
        <strain evidence="7">G08B096</strain>
    </source>
</reference>
<evidence type="ECO:0000256" key="6">
    <source>
        <dbReference type="SAM" id="Phobius"/>
    </source>
</evidence>
<keyword evidence="3 6" id="KW-0812">Transmembrane</keyword>
<evidence type="ECO:0000256" key="3">
    <source>
        <dbReference type="ARBA" id="ARBA00022692"/>
    </source>
</evidence>
<comment type="similarity">
    <text evidence="2">Belongs to the TMEM86 family.</text>
</comment>
<accession>A0AAU7W4C3</accession>
<gene>
    <name evidence="7" type="ORF">ABIQ69_10415</name>
</gene>
<evidence type="ECO:0000256" key="4">
    <source>
        <dbReference type="ARBA" id="ARBA00022989"/>
    </source>
</evidence>
<feature type="transmembrane region" description="Helical" evidence="6">
    <location>
        <begin position="57"/>
        <end position="75"/>
    </location>
</feature>
<evidence type="ECO:0000256" key="2">
    <source>
        <dbReference type="ARBA" id="ARBA00007375"/>
    </source>
</evidence>
<dbReference type="PANTHER" id="PTHR31885">
    <property type="entry name" value="GH04784P"/>
    <property type="match status" value="1"/>
</dbReference>
<feature type="transmembrane region" description="Helical" evidence="6">
    <location>
        <begin position="181"/>
        <end position="202"/>
    </location>
</feature>
<dbReference type="AlphaFoldDB" id="A0AAU7W4C3"/>
<feature type="transmembrane region" description="Helical" evidence="6">
    <location>
        <begin position="81"/>
        <end position="102"/>
    </location>
</feature>
<dbReference type="RefSeq" id="WP_350347051.1">
    <property type="nucleotide sequence ID" value="NZ_CP158374.1"/>
</dbReference>
<organism evidence="7">
    <name type="scientific">Agromyces sp. G08B096</name>
    <dbReference type="NCBI Taxonomy" id="3156399"/>
    <lineage>
        <taxon>Bacteria</taxon>
        <taxon>Bacillati</taxon>
        <taxon>Actinomycetota</taxon>
        <taxon>Actinomycetes</taxon>
        <taxon>Micrococcales</taxon>
        <taxon>Microbacteriaceae</taxon>
        <taxon>Agromyces</taxon>
    </lineage>
</organism>
<feature type="transmembrane region" description="Helical" evidence="6">
    <location>
        <begin position="208"/>
        <end position="230"/>
    </location>
</feature>
<keyword evidence="4 6" id="KW-1133">Transmembrane helix</keyword>
<feature type="transmembrane region" description="Helical" evidence="6">
    <location>
        <begin position="5"/>
        <end position="22"/>
    </location>
</feature>
<evidence type="ECO:0000256" key="5">
    <source>
        <dbReference type="ARBA" id="ARBA00023136"/>
    </source>
</evidence>
<sequence>MTDRLLRLFLPYVLVSLVHLALLVTGPAWAVTATKALLMPLLAVAVLLAVQPRRDAPVLLLLLALAGSWAGDILLTFPGELWFVAGLLGFLGAHVAYLVLFVRLARRAPGEGTPTEAAAGIGATKRREPWPRPLVIAVFAAWYTGFLLLLAPHLGALLAPVALYGLVLGTMAAFASTRGALVAVGGALFVVSDSVLALGRFLPGYEFAAHDLVVMTTYLAAQGLIALGVVRALRAEAPIPPAPGRPTPATAP</sequence>
<evidence type="ECO:0000256" key="1">
    <source>
        <dbReference type="ARBA" id="ARBA00004141"/>
    </source>
</evidence>
<name>A0AAU7W4C3_9MICO</name>
<feature type="transmembrane region" description="Helical" evidence="6">
    <location>
        <begin position="28"/>
        <end position="50"/>
    </location>
</feature>
<dbReference type="InterPro" id="IPR012506">
    <property type="entry name" value="TMEM86B-like"/>
</dbReference>
<feature type="transmembrane region" description="Helical" evidence="6">
    <location>
        <begin position="134"/>
        <end position="151"/>
    </location>
</feature>
<dbReference type="Pfam" id="PF07947">
    <property type="entry name" value="YhhN"/>
    <property type="match status" value="1"/>
</dbReference>
<comment type="subcellular location">
    <subcellularLocation>
        <location evidence="1">Membrane</location>
        <topology evidence="1">Multi-pass membrane protein</topology>
    </subcellularLocation>
</comment>
<protein>
    <submittedName>
        <fullName evidence="7">Lysoplasmalogenase</fullName>
    </submittedName>
</protein>
<dbReference type="GO" id="GO:0016787">
    <property type="term" value="F:hydrolase activity"/>
    <property type="evidence" value="ECO:0007669"/>
    <property type="project" value="TreeGrafter"/>
</dbReference>
<dbReference type="EMBL" id="CP158374">
    <property type="protein sequence ID" value="XBX81026.1"/>
    <property type="molecule type" value="Genomic_DNA"/>
</dbReference>
<keyword evidence="5 6" id="KW-0472">Membrane</keyword>